<evidence type="ECO:0000313" key="2">
    <source>
        <dbReference type="Proteomes" id="UP001165960"/>
    </source>
</evidence>
<reference evidence="1" key="1">
    <citation type="submission" date="2022-04" db="EMBL/GenBank/DDBJ databases">
        <title>Genome of the entomopathogenic fungus Entomophthora muscae.</title>
        <authorList>
            <person name="Elya C."/>
            <person name="Lovett B.R."/>
            <person name="Lee E."/>
            <person name="Macias A.M."/>
            <person name="Hajek A.E."/>
            <person name="De Bivort B.L."/>
            <person name="Kasson M.T."/>
            <person name="De Fine Licht H.H."/>
            <person name="Stajich J.E."/>
        </authorList>
    </citation>
    <scope>NUCLEOTIDE SEQUENCE</scope>
    <source>
        <strain evidence="1">Berkeley</strain>
    </source>
</reference>
<protein>
    <submittedName>
        <fullName evidence="1">Uncharacterized protein</fullName>
    </submittedName>
</protein>
<keyword evidence="2" id="KW-1185">Reference proteome</keyword>
<evidence type="ECO:0000313" key="1">
    <source>
        <dbReference type="EMBL" id="KAJ9067494.1"/>
    </source>
</evidence>
<organism evidence="1 2">
    <name type="scientific">Entomophthora muscae</name>
    <dbReference type="NCBI Taxonomy" id="34485"/>
    <lineage>
        <taxon>Eukaryota</taxon>
        <taxon>Fungi</taxon>
        <taxon>Fungi incertae sedis</taxon>
        <taxon>Zoopagomycota</taxon>
        <taxon>Entomophthoromycotina</taxon>
        <taxon>Entomophthoromycetes</taxon>
        <taxon>Entomophthorales</taxon>
        <taxon>Entomophthoraceae</taxon>
        <taxon>Entomophthora</taxon>
    </lineage>
</organism>
<comment type="caution">
    <text evidence="1">The sequence shown here is derived from an EMBL/GenBank/DDBJ whole genome shotgun (WGS) entry which is preliminary data.</text>
</comment>
<dbReference type="EMBL" id="QTSX02004056">
    <property type="protein sequence ID" value="KAJ9067494.1"/>
    <property type="molecule type" value="Genomic_DNA"/>
</dbReference>
<dbReference type="Proteomes" id="UP001165960">
    <property type="component" value="Unassembled WGS sequence"/>
</dbReference>
<sequence>MAQTRHSLTPDKHFLCVSNRVSVLSVMIPQESLIASEYVLLKGYLHPNFFNISLPSQSSSIPSASPSQSSSTSSESPSLSSSTPSTSPSLWTTKVLSFSIVLITNTSESGNKSPQTLVEELNQFQEHTNAQFELVGARVDEWGNKLQQKYDVDKAKLRNTLHQVQKYVDEKVASMTVVLPTALSEHPPKLEAKIWEAISELNATTCCQSANANVPIAEPVPDTCIIILTDQVAHYNLKFLTCTNDSQIKRTLLLDLKVKVRVKRSRALKIMGASQV</sequence>
<name>A0ACC2SYM7_9FUNG</name>
<gene>
    <name evidence="1" type="ORF">DSO57_1038591</name>
</gene>
<accession>A0ACC2SYM7</accession>
<proteinExistence type="predicted"/>